<reference evidence="3" key="1">
    <citation type="submission" date="2017-06" db="EMBL/GenBank/DDBJ databases">
        <authorList>
            <person name="Varghese N."/>
            <person name="Submissions S."/>
        </authorList>
    </citation>
    <scope>NUCLEOTIDE SEQUENCE [LARGE SCALE GENOMIC DNA]</scope>
    <source>
        <strain evidence="3">JAD2</strain>
    </source>
</reference>
<dbReference type="RefSeq" id="WP_088570945.1">
    <property type="nucleotide sequence ID" value="NZ_FYEK01000025.1"/>
</dbReference>
<dbReference type="InParanoid" id="A0A212QVM8"/>
<evidence type="ECO:0000313" key="2">
    <source>
        <dbReference type="EMBL" id="SNB63643.1"/>
    </source>
</evidence>
<feature type="domain" description="Amidohydrolase 3" evidence="1">
    <location>
        <begin position="51"/>
        <end position="531"/>
    </location>
</feature>
<dbReference type="InterPro" id="IPR013108">
    <property type="entry name" value="Amidohydro_3"/>
</dbReference>
<dbReference type="PANTHER" id="PTHR22642">
    <property type="entry name" value="IMIDAZOLONEPROPIONASE"/>
    <property type="match status" value="1"/>
</dbReference>
<dbReference type="InterPro" id="IPR032466">
    <property type="entry name" value="Metal_Hydrolase"/>
</dbReference>
<proteinExistence type="predicted"/>
<dbReference type="Proteomes" id="UP000197025">
    <property type="component" value="Unassembled WGS sequence"/>
</dbReference>
<accession>A0A212QVM8</accession>
<dbReference type="CDD" id="cd01300">
    <property type="entry name" value="YtcJ_like"/>
    <property type="match status" value="1"/>
</dbReference>
<dbReference type="FunCoup" id="A0A212QVM8">
    <property type="interactions" value="235"/>
</dbReference>
<dbReference type="OrthoDB" id="9767366at2"/>
<dbReference type="Gene3D" id="2.30.40.10">
    <property type="entry name" value="Urease, subunit C, domain 1"/>
    <property type="match status" value="1"/>
</dbReference>
<keyword evidence="3" id="KW-1185">Reference proteome</keyword>
<dbReference type="SUPFAM" id="SSF51338">
    <property type="entry name" value="Composite domain of metallo-dependent hydrolases"/>
    <property type="match status" value="1"/>
</dbReference>
<dbReference type="InterPro" id="IPR011059">
    <property type="entry name" value="Metal-dep_hydrolase_composite"/>
</dbReference>
<dbReference type="GO" id="GO:0016810">
    <property type="term" value="F:hydrolase activity, acting on carbon-nitrogen (but not peptide) bonds"/>
    <property type="evidence" value="ECO:0007669"/>
    <property type="project" value="InterPro"/>
</dbReference>
<dbReference type="InterPro" id="IPR033932">
    <property type="entry name" value="YtcJ-like"/>
</dbReference>
<dbReference type="SUPFAM" id="SSF51556">
    <property type="entry name" value="Metallo-dependent hydrolases"/>
    <property type="match status" value="1"/>
</dbReference>
<dbReference type="Gene3D" id="3.20.20.140">
    <property type="entry name" value="Metal-dependent hydrolases"/>
    <property type="match status" value="1"/>
</dbReference>
<evidence type="ECO:0000313" key="3">
    <source>
        <dbReference type="Proteomes" id="UP000197025"/>
    </source>
</evidence>
<dbReference type="EMBL" id="FYEK01000025">
    <property type="protein sequence ID" value="SNB63643.1"/>
    <property type="molecule type" value="Genomic_DNA"/>
</dbReference>
<dbReference type="Pfam" id="PF07969">
    <property type="entry name" value="Amidohydro_3"/>
    <property type="match status" value="1"/>
</dbReference>
<evidence type="ECO:0000259" key="1">
    <source>
        <dbReference type="Pfam" id="PF07969"/>
    </source>
</evidence>
<organism evidence="2 3">
    <name type="scientific">Thermoflexus hugenholtzii JAD2</name>
    <dbReference type="NCBI Taxonomy" id="877466"/>
    <lineage>
        <taxon>Bacteria</taxon>
        <taxon>Bacillati</taxon>
        <taxon>Chloroflexota</taxon>
        <taxon>Thermoflexia</taxon>
        <taxon>Thermoflexales</taxon>
        <taxon>Thermoflexaceae</taxon>
        <taxon>Thermoflexus</taxon>
    </lineage>
</organism>
<sequence length="534" mass="58542">MVHADFVVRGGRIYTLDPANPRAEALAAWRGRILAVGRAEEIEGLIGPGTRVLDARGATVLPGFHDAHCHILLFGLSLVEVNLREATRISEVVEAVAAHARKIPPGRWIRGGGYNENKLAERRHPTRYDLDPVSPHHPVWLSHISGHMGVANSLALERAGITRETPDPPGGHIVRDERGEPTGLLQETAQELIKRILPPYSLEEVKAALAAAGRRMAAEGITAAQDAWAGWIAPEEFRAYQEAVAEGLLPQRAWLLVDVERLRVQDERFDFAFGLHTGFGDDRLRLGAIKIFIDGSLIGRTAALRQPYADPPGVFGMLVQDPRGLVERVRRAHASGWQVAMHAIGDRAIEAALDAIEEVMGPEAARFRPRIEHCGVVPPDLLQRLRRLRPVVVTQPRFLYELGEGFRAALGEERMAWTYPLASLREVPLALSSDRPVVDGAPLRGLQAALTRRTREGWALVPQEALTLEEALRAYTVGAAYAAFAEKELGTLEPGKWADLVVLGADPFETDPEALETIPIYATVVGGQVVYEGR</sequence>
<dbReference type="PANTHER" id="PTHR22642:SF2">
    <property type="entry name" value="PROTEIN LONG AFTER FAR-RED 3"/>
    <property type="match status" value="1"/>
</dbReference>
<gene>
    <name evidence="2" type="ORF">SAMN02746019_00006810</name>
</gene>
<name>A0A212QVM8_9CHLR</name>
<dbReference type="AlphaFoldDB" id="A0A212QVM8"/>
<dbReference type="Gene3D" id="3.10.310.70">
    <property type="match status" value="1"/>
</dbReference>
<protein>
    <recommendedName>
        <fullName evidence="1">Amidohydrolase 3 domain-containing protein</fullName>
    </recommendedName>
</protein>